<dbReference type="CDD" id="cd00102">
    <property type="entry name" value="IPT"/>
    <property type="match status" value="1"/>
</dbReference>
<feature type="compositionally biased region" description="Low complexity" evidence="3">
    <location>
        <begin position="912"/>
        <end position="923"/>
    </location>
</feature>
<keyword evidence="2" id="KW-0677">Repeat</keyword>
<evidence type="ECO:0000256" key="2">
    <source>
        <dbReference type="ARBA" id="ARBA00022737"/>
    </source>
</evidence>
<proteinExistence type="predicted"/>
<feature type="compositionally biased region" description="Polar residues" evidence="3">
    <location>
        <begin position="891"/>
        <end position="904"/>
    </location>
</feature>
<dbReference type="InterPro" id="IPR015915">
    <property type="entry name" value="Kelch-typ_b-propeller"/>
</dbReference>
<evidence type="ECO:0000256" key="1">
    <source>
        <dbReference type="ARBA" id="ARBA00022441"/>
    </source>
</evidence>
<dbReference type="InterPro" id="IPR013783">
    <property type="entry name" value="Ig-like_fold"/>
</dbReference>
<reference evidence="5" key="1">
    <citation type="submission" date="2021-02" db="EMBL/GenBank/DDBJ databases">
        <authorList>
            <person name="Dougan E. K."/>
            <person name="Rhodes N."/>
            <person name="Thang M."/>
            <person name="Chan C."/>
        </authorList>
    </citation>
    <scope>NUCLEOTIDE SEQUENCE</scope>
</reference>
<feature type="region of interest" description="Disordered" evidence="3">
    <location>
        <begin position="1297"/>
        <end position="1316"/>
    </location>
</feature>
<sequence length="1573" mass="175342">MLGDSRAWVSGTTGGIEACLRVGGNSPCLKLEATCQPHHLHLREHGGLSRNSLDKAVRQSPSFDSAAQLVLFGGHGGIGYQRKAFNDVWTLNLDSFRWAELTCHGNPPAPRSGHASFQKDGFVFVFGGWNGESQFNDLFMLDVENKDWSDLDLSWSVPRWNMASQLVEAIPSWRVFVFGGSADRMGEGRTMGSFDRKLGVLDLGDDRKWLTPVPEEKSKAERPHGREHTALCYDAEESRLIMYGGWANKWLDDCWQINVASIVGPPYAIVQVDPPLGPVSGSQKVKISGIGFLSVPGAAVVRFSAAGGRFSVEAQGTVVDDELVECLTPRVEGSIGPRECEVRVSIGVKDFTTTVADYHYFLNTIPDMSLCYGPGLLMDQQAEATTRFMIQARNQLGENRKSGRDDWVIQINHVYINDKGKESLRELPHEVIDFDNGQYEVRYVAEVGTIIIKVNMVDETGKLAAVRGSPFQASCIQYAKNRANEYLGPNVHSWLATTLRSLEEFQRSTEAGQATKLSEDDVKGLIKVMNHIKDMYQKESELLRQQDCIYETLAHIEREGVPVEKQLKSLKKVSANLAQLKVVCQSTETAIQPLVQIQSEIYKTRIAEFEQALRSYHTGLKKEAYYFYKSGVELAFQRIQAVTEYLDLKTSELQDLQLIAKNFEYPDEVKESFRVMGMMREVSSARDCKRGMSVTIAEHFLLKSVVLWQIEDDDSERAATYAEVDLASDYPRLLGVDGAREEELFNVLHAHLKGGLPEGWSLQVEEQRSAAYFWNEVSGRSSWTHPDHQVFQEIMELHREAMQSDHPGQHLRKGWERLEADSSNRHCAWSGPHVTEEGFKYWHCSTDGSSSWLDPFAEAARERTVRSSLMSKLLAPFAAICDGEQADAETTARTESCSAVSESSTPREMRRPSLSSTPRSPVPLGDSEGSGGRGLPGTAMAGTHQEALQAIQGTCRMHLHRGDLLRRRRAEDEASAVKNLQRFCHVYLCRLKLKQHQRAAQERFAAATLQAACRRRICQVRLLAAARSKAEEDAACCLQRATRAFLSAATAMQREEVARTRHAVAACHIQKCWRGRRDRHWFDEIGRDKLSSLRVQRRKEAARLAAEAAIAQEARRINAATVIQRRWKGCSVQCQSSVNVASAGLRVAPGSNLPEEKGGPEADTVPQREGRSTSKPLPKKPQSSNLETPTEDKMNEPLAETFRRLKGFNLLHCWAICDFLRLELLLGCSAGRANDVYTATVAGGLAKEAPSSGKERLDSTAAAAYTGVALERFSQTDSGYLPSGMAMEEKLCRGRAAVDSVSPQKERPQGATSRQQMVSAKALLMAQPEAVFSGPSPPLPAGHSRFSSNSKGFLERRIDLAATLRLEDMDDEAGRLTWNAYAETTLLSLRFRVPPAVQQVKRRTAGPCCLDIRGHQHLASTIRLEDLEDARSGDKAFQPRFFEGRRVARRGHGGGSELPSKPRHAAELFSRLVDASQDVALIKALWDHEVERIRLTESYLVKRWGTVDALQMEDDVKANFKKLKDTTNWTRKWMCTLECRRRGMLHDHACTALGCRAAQWHGCPCADRSSSDG</sequence>
<feature type="domain" description="WW" evidence="4">
    <location>
        <begin position="754"/>
        <end position="788"/>
    </location>
</feature>
<dbReference type="SMART" id="SM00015">
    <property type="entry name" value="IQ"/>
    <property type="match status" value="4"/>
</dbReference>
<dbReference type="SUPFAM" id="SSF81296">
    <property type="entry name" value="E set domains"/>
    <property type="match status" value="1"/>
</dbReference>
<dbReference type="Pfam" id="PF24681">
    <property type="entry name" value="Kelch_KLHDC2_KLHL20_DRC7"/>
    <property type="match status" value="1"/>
</dbReference>
<dbReference type="InterPro" id="IPR014756">
    <property type="entry name" value="Ig_E-set"/>
</dbReference>
<dbReference type="Gene3D" id="2.60.40.10">
    <property type="entry name" value="Immunoglobulins"/>
    <property type="match status" value="2"/>
</dbReference>
<dbReference type="PANTHER" id="PTHR46093:SF3">
    <property type="entry name" value="ACYL-COA-BINDING DOMAIN-CONTAINING PROTEIN 4"/>
    <property type="match status" value="1"/>
</dbReference>
<comment type="caution">
    <text evidence="5">The sequence shown here is derived from an EMBL/GenBank/DDBJ whole genome shotgun (WGS) entry which is preliminary data.</text>
</comment>
<dbReference type="InterPro" id="IPR017868">
    <property type="entry name" value="Filamin/ABP280_repeat-like"/>
</dbReference>
<evidence type="ECO:0000313" key="5">
    <source>
        <dbReference type="EMBL" id="CAE7843592.1"/>
    </source>
</evidence>
<dbReference type="Gene3D" id="2.20.70.10">
    <property type="match status" value="1"/>
</dbReference>
<keyword evidence="6" id="KW-1185">Reference proteome</keyword>
<dbReference type="Gene3D" id="2.120.10.80">
    <property type="entry name" value="Kelch-type beta propeller"/>
    <property type="match status" value="1"/>
</dbReference>
<dbReference type="PANTHER" id="PTHR46093">
    <property type="entry name" value="ACYL-COA-BINDING DOMAIN-CONTAINING PROTEIN 5"/>
    <property type="match status" value="1"/>
</dbReference>
<dbReference type="EMBL" id="CAJNJA010051365">
    <property type="protein sequence ID" value="CAE7843592.1"/>
    <property type="molecule type" value="Genomic_DNA"/>
</dbReference>
<evidence type="ECO:0000256" key="3">
    <source>
        <dbReference type="SAM" id="MobiDB-lite"/>
    </source>
</evidence>
<dbReference type="SUPFAM" id="SSF51045">
    <property type="entry name" value="WW domain"/>
    <property type="match status" value="1"/>
</dbReference>
<dbReference type="OrthoDB" id="447284at2759"/>
<dbReference type="PROSITE" id="PS50096">
    <property type="entry name" value="IQ"/>
    <property type="match status" value="1"/>
</dbReference>
<evidence type="ECO:0000313" key="6">
    <source>
        <dbReference type="Proteomes" id="UP000601435"/>
    </source>
</evidence>
<protein>
    <submittedName>
        <fullName evidence="5">ODA11 protein</fullName>
    </submittedName>
</protein>
<dbReference type="InterPro" id="IPR000048">
    <property type="entry name" value="IQ_motif_EF-hand-BS"/>
</dbReference>
<accession>A0A812ZZD4</accession>
<organism evidence="5 6">
    <name type="scientific">Symbiodinium necroappetens</name>
    <dbReference type="NCBI Taxonomy" id="1628268"/>
    <lineage>
        <taxon>Eukaryota</taxon>
        <taxon>Sar</taxon>
        <taxon>Alveolata</taxon>
        <taxon>Dinophyceae</taxon>
        <taxon>Suessiales</taxon>
        <taxon>Symbiodiniaceae</taxon>
        <taxon>Symbiodinium</taxon>
    </lineage>
</organism>
<dbReference type="InterPro" id="IPR036020">
    <property type="entry name" value="WW_dom_sf"/>
</dbReference>
<dbReference type="PROSITE" id="PS50020">
    <property type="entry name" value="WW_DOMAIN_2"/>
    <property type="match status" value="1"/>
</dbReference>
<dbReference type="InterPro" id="IPR001202">
    <property type="entry name" value="WW_dom"/>
</dbReference>
<dbReference type="Pfam" id="PF00630">
    <property type="entry name" value="Filamin"/>
    <property type="match status" value="1"/>
</dbReference>
<keyword evidence="1" id="KW-0880">Kelch repeat</keyword>
<gene>
    <name evidence="5" type="primary">ODA11</name>
    <name evidence="5" type="ORF">SNEC2469_LOCUS25808</name>
</gene>
<dbReference type="SMART" id="SM00456">
    <property type="entry name" value="WW"/>
    <property type="match status" value="1"/>
</dbReference>
<dbReference type="PROSITE" id="PS01159">
    <property type="entry name" value="WW_DOMAIN_1"/>
    <property type="match status" value="1"/>
</dbReference>
<name>A0A812ZZD4_9DINO</name>
<feature type="compositionally biased region" description="Basic and acidic residues" evidence="3">
    <location>
        <begin position="1154"/>
        <end position="1172"/>
    </location>
</feature>
<feature type="region of interest" description="Disordered" evidence="3">
    <location>
        <begin position="1149"/>
        <end position="1194"/>
    </location>
</feature>
<dbReference type="SUPFAM" id="SSF117281">
    <property type="entry name" value="Kelch motif"/>
    <property type="match status" value="1"/>
</dbReference>
<dbReference type="Proteomes" id="UP000601435">
    <property type="component" value="Unassembled WGS sequence"/>
</dbReference>
<dbReference type="CDD" id="cd00201">
    <property type="entry name" value="WW"/>
    <property type="match status" value="1"/>
</dbReference>
<feature type="region of interest" description="Disordered" evidence="3">
    <location>
        <begin position="889"/>
        <end position="939"/>
    </location>
</feature>
<evidence type="ECO:0000259" key="4">
    <source>
        <dbReference type="PROSITE" id="PS50020"/>
    </source>
</evidence>